<proteinExistence type="inferred from homology"/>
<protein>
    <recommendedName>
        <fullName evidence="5">Probable acetyl-CoA acetyltransferase</fullName>
        <ecNumber evidence="2">2.3.1.9</ecNumber>
    </recommendedName>
</protein>
<evidence type="ECO:0000256" key="1">
    <source>
        <dbReference type="ARBA" id="ARBA00010982"/>
    </source>
</evidence>
<evidence type="ECO:0000259" key="9">
    <source>
        <dbReference type="Pfam" id="PF02803"/>
    </source>
</evidence>
<feature type="active site" description="Proton acceptor" evidence="6">
    <location>
        <position position="397"/>
    </location>
</feature>
<evidence type="ECO:0000256" key="7">
    <source>
        <dbReference type="RuleBase" id="RU003557"/>
    </source>
</evidence>
<dbReference type="InterPro" id="IPR020617">
    <property type="entry name" value="Thiolase_C"/>
</dbReference>
<dbReference type="CDD" id="cd00751">
    <property type="entry name" value="thiolase"/>
    <property type="match status" value="1"/>
</dbReference>
<evidence type="ECO:0000313" key="10">
    <source>
        <dbReference type="EMBL" id="BBY75030.1"/>
    </source>
</evidence>
<evidence type="ECO:0000256" key="5">
    <source>
        <dbReference type="ARBA" id="ARBA00040529"/>
    </source>
</evidence>
<evidence type="ECO:0000313" key="11">
    <source>
        <dbReference type="Proteomes" id="UP000466554"/>
    </source>
</evidence>
<dbReference type="Pfam" id="PF02803">
    <property type="entry name" value="Thiolase_C"/>
    <property type="match status" value="1"/>
</dbReference>
<dbReference type="EC" id="2.3.1.9" evidence="2"/>
<comment type="similarity">
    <text evidence="1 7">Belongs to the thiolase-like superfamily. Thiolase family.</text>
</comment>
<dbReference type="NCBIfam" id="NF004853">
    <property type="entry name" value="PRK06205.1"/>
    <property type="match status" value="1"/>
</dbReference>
<evidence type="ECO:0000256" key="3">
    <source>
        <dbReference type="ARBA" id="ARBA00022679"/>
    </source>
</evidence>
<dbReference type="InterPro" id="IPR016039">
    <property type="entry name" value="Thiolase-like"/>
</dbReference>
<dbReference type="PANTHER" id="PTHR18919">
    <property type="entry name" value="ACETYL-COA C-ACYLTRANSFERASE"/>
    <property type="match status" value="1"/>
</dbReference>
<feature type="domain" description="Thiolase N-terminal" evidence="8">
    <location>
        <begin position="12"/>
        <end position="278"/>
    </location>
</feature>
<organism evidence="10 11">
    <name type="scientific">Mycolicibacterium parafortuitum</name>
    <name type="common">Mycobacterium parafortuitum</name>
    <dbReference type="NCBI Taxonomy" id="39692"/>
    <lineage>
        <taxon>Bacteria</taxon>
        <taxon>Bacillati</taxon>
        <taxon>Actinomycetota</taxon>
        <taxon>Actinomycetes</taxon>
        <taxon>Mycobacteriales</taxon>
        <taxon>Mycobacteriaceae</taxon>
        <taxon>Mycolicibacterium</taxon>
    </lineage>
</organism>
<dbReference type="Gene3D" id="3.40.47.10">
    <property type="match status" value="2"/>
</dbReference>
<feature type="active site" description="Acyl-thioester intermediate" evidence="6">
    <location>
        <position position="96"/>
    </location>
</feature>
<name>A0A7I7U0V1_MYCPF</name>
<feature type="active site" description="Proton acceptor" evidence="6">
    <location>
        <position position="367"/>
    </location>
</feature>
<dbReference type="PANTHER" id="PTHR18919:SF107">
    <property type="entry name" value="ACETYL-COA ACETYLTRANSFERASE, CYTOSOLIC"/>
    <property type="match status" value="1"/>
</dbReference>
<dbReference type="EMBL" id="AP022598">
    <property type="protein sequence ID" value="BBY75030.1"/>
    <property type="molecule type" value="Genomic_DNA"/>
</dbReference>
<dbReference type="InterPro" id="IPR020616">
    <property type="entry name" value="Thiolase_N"/>
</dbReference>
<dbReference type="NCBIfam" id="TIGR01930">
    <property type="entry name" value="AcCoA-C-Actrans"/>
    <property type="match status" value="1"/>
</dbReference>
<dbReference type="Proteomes" id="UP000466554">
    <property type="component" value="Chromosome"/>
</dbReference>
<dbReference type="Pfam" id="PF00108">
    <property type="entry name" value="Thiolase_N"/>
    <property type="match status" value="1"/>
</dbReference>
<evidence type="ECO:0000259" key="8">
    <source>
        <dbReference type="Pfam" id="PF00108"/>
    </source>
</evidence>
<dbReference type="InterPro" id="IPR002155">
    <property type="entry name" value="Thiolase"/>
</dbReference>
<evidence type="ECO:0000256" key="6">
    <source>
        <dbReference type="PIRSR" id="PIRSR000429-1"/>
    </source>
</evidence>
<keyword evidence="3 7" id="KW-0808">Transferase</keyword>
<dbReference type="PIRSF" id="PIRSF000429">
    <property type="entry name" value="Ac-CoA_Ac_transf"/>
    <property type="match status" value="1"/>
</dbReference>
<evidence type="ECO:0000256" key="4">
    <source>
        <dbReference type="ARBA" id="ARBA00023315"/>
    </source>
</evidence>
<evidence type="ECO:0000256" key="2">
    <source>
        <dbReference type="ARBA" id="ARBA00012705"/>
    </source>
</evidence>
<keyword evidence="4 7" id="KW-0012">Acyltransferase</keyword>
<dbReference type="SUPFAM" id="SSF53901">
    <property type="entry name" value="Thiolase-like"/>
    <property type="match status" value="2"/>
</dbReference>
<dbReference type="GO" id="GO:0003985">
    <property type="term" value="F:acetyl-CoA C-acetyltransferase activity"/>
    <property type="evidence" value="ECO:0007669"/>
    <property type="project" value="UniProtKB-EC"/>
</dbReference>
<sequence length="417" mass="43543">MSAPAYRRGMDVVICNPVRTPVGRMGGALAPLTAADLATVTLRALIDRTGLREGDVDDVILGNGYANGEAPALGRIAALDSGLGTAVPGLQIDRRCGSGLQAVLYAAGQVATGAARTVIAGGAESMSNVEHYALGLRNGVRQGGIALRDRLDRARETAGGTSHPIAGGMIETAENLRAQYEITRQEQDELAARSHRRAVAAHDNGHFADELVPVTVPGARGRADTIVERDEHPRADLTVEKLAQLRAVRSRHDCAATVTAGNASGQNDGAAMCVVTTRAEAEKRSWEPLLTLRSSAVTGCAPETMGLGPVAATAAALERAGLTLDEIDLIELNEAFAAQVLAVLAEWKVDPLDDRLNPNGSGISLGHPIGATGARILATAAYEARRRGARYVLETMCIGGGQGLAAVFEATRFEVTR</sequence>
<accession>A0A7I7U0V1</accession>
<feature type="domain" description="Thiolase C-terminal" evidence="9">
    <location>
        <begin position="288"/>
        <end position="409"/>
    </location>
</feature>
<reference evidence="10 11" key="1">
    <citation type="journal article" date="2019" name="Emerg. Microbes Infect.">
        <title>Comprehensive subspecies identification of 175 nontuberculous mycobacteria species based on 7547 genomic profiles.</title>
        <authorList>
            <person name="Matsumoto Y."/>
            <person name="Kinjo T."/>
            <person name="Motooka D."/>
            <person name="Nabeya D."/>
            <person name="Jung N."/>
            <person name="Uechi K."/>
            <person name="Horii T."/>
            <person name="Iida T."/>
            <person name="Fujita J."/>
            <person name="Nakamura S."/>
        </authorList>
    </citation>
    <scope>NUCLEOTIDE SEQUENCE [LARGE SCALE GENOMIC DNA]</scope>
    <source>
        <strain evidence="10 11">JCM 6367</strain>
    </source>
</reference>
<dbReference type="AlphaFoldDB" id="A0A7I7U0V1"/>
<gene>
    <name evidence="10" type="ORF">MPRF_19290</name>
</gene>